<feature type="transmembrane region" description="Helical" evidence="2">
    <location>
        <begin position="141"/>
        <end position="169"/>
    </location>
</feature>
<evidence type="ECO:0000313" key="8">
    <source>
        <dbReference type="Proteomes" id="UP000449193"/>
    </source>
</evidence>
<dbReference type="SMART" id="SM00530">
    <property type="entry name" value="HTH_XRE"/>
    <property type="match status" value="1"/>
</dbReference>
<dbReference type="SUPFAM" id="SSF47413">
    <property type="entry name" value="lambda repressor-like DNA-binding domains"/>
    <property type="match status" value="1"/>
</dbReference>
<dbReference type="EMBL" id="WMZU01000003">
    <property type="protein sequence ID" value="MTS26423.1"/>
    <property type="molecule type" value="Genomic_DNA"/>
</dbReference>
<dbReference type="Proteomes" id="UP000431913">
    <property type="component" value="Unassembled WGS sequence"/>
</dbReference>
<evidence type="ECO:0000313" key="6">
    <source>
        <dbReference type="EMBL" id="MTS50097.1"/>
    </source>
</evidence>
<evidence type="ECO:0000313" key="5">
    <source>
        <dbReference type="EMBL" id="MTS26423.1"/>
    </source>
</evidence>
<dbReference type="GO" id="GO:0003677">
    <property type="term" value="F:DNA binding"/>
    <property type="evidence" value="ECO:0007669"/>
    <property type="project" value="UniProtKB-KW"/>
</dbReference>
<evidence type="ECO:0000259" key="3">
    <source>
        <dbReference type="PROSITE" id="PS50943"/>
    </source>
</evidence>
<dbReference type="PANTHER" id="PTHR46558:SF13">
    <property type="entry name" value="HTH-TYPE TRANSCRIPTIONAL REGULATOR IMMR"/>
    <property type="match status" value="1"/>
</dbReference>
<dbReference type="Proteomes" id="UP000472755">
    <property type="component" value="Unassembled WGS sequence"/>
</dbReference>
<dbReference type="EMBL" id="WMZR01000001">
    <property type="protein sequence ID" value="MTS50097.1"/>
    <property type="molecule type" value="Genomic_DNA"/>
</dbReference>
<keyword evidence="2" id="KW-1133">Transmembrane helix</keyword>
<evidence type="ECO:0000313" key="9">
    <source>
        <dbReference type="Proteomes" id="UP000472755"/>
    </source>
</evidence>
<gene>
    <name evidence="4" type="ORF">FYJ76_00365</name>
    <name evidence="6" type="ORF">GMD52_00885</name>
    <name evidence="5" type="ORF">GMD59_03870</name>
</gene>
<reference evidence="8 9" key="1">
    <citation type="journal article" date="2019" name="Nat. Med.">
        <title>A library of human gut bacterial isolates paired with longitudinal multiomics data enables mechanistic microbiome research.</title>
        <authorList>
            <person name="Poyet M."/>
            <person name="Groussin M."/>
            <person name="Gibbons S.M."/>
            <person name="Avila-Pacheco J."/>
            <person name="Jiang X."/>
            <person name="Kearney S.M."/>
            <person name="Perrotta A.R."/>
            <person name="Berdy B."/>
            <person name="Zhao S."/>
            <person name="Lieberman T.D."/>
            <person name="Swanson P.K."/>
            <person name="Smith M."/>
            <person name="Roesemann S."/>
            <person name="Alexander J.E."/>
            <person name="Rich S.A."/>
            <person name="Livny J."/>
            <person name="Vlamakis H."/>
            <person name="Clish C."/>
            <person name="Bullock K."/>
            <person name="Deik A."/>
            <person name="Scott J."/>
            <person name="Pierce K.A."/>
            <person name="Xavier R.J."/>
            <person name="Alm E.J."/>
        </authorList>
    </citation>
    <scope>NUCLEOTIDE SEQUENCE [LARGE SCALE GENOMIC DNA]</scope>
    <source>
        <strain evidence="5 9">BIOML-A4</strain>
        <strain evidence="6 8">BIOML-A7</strain>
    </source>
</reference>
<keyword evidence="2" id="KW-0472">Membrane</keyword>
<dbReference type="AlphaFoldDB" id="A0A6I3QYW9"/>
<dbReference type="InterPro" id="IPR010982">
    <property type="entry name" value="Lambda_DNA-bd_dom_sf"/>
</dbReference>
<keyword evidence="1" id="KW-0238">DNA-binding</keyword>
<dbReference type="InterPro" id="IPR001387">
    <property type="entry name" value="Cro/C1-type_HTH"/>
</dbReference>
<evidence type="ECO:0000313" key="4">
    <source>
        <dbReference type="EMBL" id="MST90396.1"/>
    </source>
</evidence>
<evidence type="ECO:0000256" key="2">
    <source>
        <dbReference type="SAM" id="Phobius"/>
    </source>
</evidence>
<evidence type="ECO:0000256" key="1">
    <source>
        <dbReference type="ARBA" id="ARBA00023125"/>
    </source>
</evidence>
<reference evidence="4 7" key="2">
    <citation type="submission" date="2019-08" db="EMBL/GenBank/DDBJ databases">
        <title>In-depth cultivation of the pig gut microbiome towards novel bacterial diversity and tailored functional studies.</title>
        <authorList>
            <person name="Wylensek D."/>
            <person name="Hitch T.C.A."/>
            <person name="Clavel T."/>
        </authorList>
    </citation>
    <scope>NUCLEOTIDE SEQUENCE [LARGE SCALE GENOMIC DNA]</scope>
    <source>
        <strain evidence="4 7">WCA3-601-WT-6J</strain>
    </source>
</reference>
<dbReference type="Pfam" id="PF01381">
    <property type="entry name" value="HTH_3"/>
    <property type="match status" value="1"/>
</dbReference>
<feature type="transmembrane region" description="Helical" evidence="2">
    <location>
        <begin position="175"/>
        <end position="200"/>
    </location>
</feature>
<dbReference type="CDD" id="cd00093">
    <property type="entry name" value="HTH_XRE"/>
    <property type="match status" value="1"/>
</dbReference>
<name>A0A6I3QYW9_9FIRM</name>
<dbReference type="EMBL" id="VUNJ01000001">
    <property type="protein sequence ID" value="MST90396.1"/>
    <property type="molecule type" value="Genomic_DNA"/>
</dbReference>
<dbReference type="PROSITE" id="PS50943">
    <property type="entry name" value="HTH_CROC1"/>
    <property type="match status" value="1"/>
</dbReference>
<comment type="caution">
    <text evidence="5">The sequence shown here is derived from an EMBL/GenBank/DDBJ whole genome shotgun (WGS) entry which is preliminary data.</text>
</comment>
<protein>
    <submittedName>
        <fullName evidence="5">Helix-turn-helix domain-containing protein</fullName>
    </submittedName>
    <submittedName>
        <fullName evidence="4">Helix-turn-helix transcriptional regulator</fullName>
    </submittedName>
</protein>
<proteinExistence type="predicted"/>
<feature type="domain" description="HTH cro/C1-type" evidence="3">
    <location>
        <begin position="19"/>
        <end position="73"/>
    </location>
</feature>
<evidence type="ECO:0000313" key="7">
    <source>
        <dbReference type="Proteomes" id="UP000431913"/>
    </source>
</evidence>
<keyword evidence="2" id="KW-0812">Transmembrane</keyword>
<dbReference type="Gene3D" id="1.10.260.40">
    <property type="entry name" value="lambda repressor-like DNA-binding domains"/>
    <property type="match status" value="1"/>
</dbReference>
<dbReference type="Proteomes" id="UP000449193">
    <property type="component" value="Unassembled WGS sequence"/>
</dbReference>
<organism evidence="5 9">
    <name type="scientific">Ruthenibacterium lactatiformans</name>
    <dbReference type="NCBI Taxonomy" id="1550024"/>
    <lineage>
        <taxon>Bacteria</taxon>
        <taxon>Bacillati</taxon>
        <taxon>Bacillota</taxon>
        <taxon>Clostridia</taxon>
        <taxon>Eubacteriales</taxon>
        <taxon>Oscillospiraceae</taxon>
        <taxon>Ruthenibacterium</taxon>
    </lineage>
</organism>
<sequence>MISPSKTKGEINMIFADNLVRLRREKGFSQEQLADLMDVSRQAVSKWEAGQTMPDLPKLVALADLFGTSLDALVRPEAVVETKPGGTVQVVTAGQTVCVPAGATVNVVPGYEYKSKHTLFGLPLVHINCGYGLRRAKGVIAIGNIATGIVALGGFGVGVVSFCGIGVGLLSLGGLALGGFAVGGVAVGLVAAGGCAIGMYAMGGAAVASRVAVGGAAAAPVSVGANADAGLVITEATKMQDVAAYLTANCPGLCPALRWLLSLGAA</sequence>
<dbReference type="PANTHER" id="PTHR46558">
    <property type="entry name" value="TRACRIPTIONAL REGULATORY PROTEIN-RELATED-RELATED"/>
    <property type="match status" value="1"/>
</dbReference>
<accession>A0A6I3QYW9</accession>